<evidence type="ECO:0000256" key="2">
    <source>
        <dbReference type="SAM" id="MobiDB-lite"/>
    </source>
</evidence>
<dbReference type="Gene3D" id="1.10.238.200">
    <property type="entry name" value="Cullin, PONY binding domain"/>
    <property type="match status" value="1"/>
</dbReference>
<feature type="region of interest" description="Disordered" evidence="2">
    <location>
        <begin position="1"/>
        <end position="97"/>
    </location>
</feature>
<comment type="function">
    <text evidence="1">Neddylation of cullins play an essential role in the regulation of SCF-type complexes activity.</text>
</comment>
<proteinExistence type="predicted"/>
<protein>
    <recommendedName>
        <fullName evidence="1">Defective in cullin neddylation protein</fullName>
    </recommendedName>
</protein>
<dbReference type="Gene3D" id="1.10.238.10">
    <property type="entry name" value="EF-hand"/>
    <property type="match status" value="1"/>
</dbReference>
<accession>A0ABR3FPM7</accession>
<feature type="compositionally biased region" description="Low complexity" evidence="2">
    <location>
        <begin position="82"/>
        <end position="97"/>
    </location>
</feature>
<evidence type="ECO:0000256" key="1">
    <source>
        <dbReference type="RuleBase" id="RU410713"/>
    </source>
</evidence>
<dbReference type="InterPro" id="IPR005176">
    <property type="entry name" value="PONY_dom"/>
</dbReference>
<dbReference type="PANTHER" id="PTHR12281">
    <property type="entry name" value="RP42 RELATED"/>
    <property type="match status" value="1"/>
</dbReference>
<dbReference type="Proteomes" id="UP001465976">
    <property type="component" value="Unassembled WGS sequence"/>
</dbReference>
<organism evidence="4 5">
    <name type="scientific">Marasmius crinis-equi</name>
    <dbReference type="NCBI Taxonomy" id="585013"/>
    <lineage>
        <taxon>Eukaryota</taxon>
        <taxon>Fungi</taxon>
        <taxon>Dikarya</taxon>
        <taxon>Basidiomycota</taxon>
        <taxon>Agaricomycotina</taxon>
        <taxon>Agaricomycetes</taxon>
        <taxon>Agaricomycetidae</taxon>
        <taxon>Agaricales</taxon>
        <taxon>Marasmiineae</taxon>
        <taxon>Marasmiaceae</taxon>
        <taxon>Marasmius</taxon>
    </lineage>
</organism>
<dbReference type="Pfam" id="PF03556">
    <property type="entry name" value="Cullin_binding"/>
    <property type="match status" value="1"/>
</dbReference>
<evidence type="ECO:0000313" key="4">
    <source>
        <dbReference type="EMBL" id="KAL0577369.1"/>
    </source>
</evidence>
<dbReference type="InterPro" id="IPR042460">
    <property type="entry name" value="DCN1-like_PONY"/>
</dbReference>
<keyword evidence="5" id="KW-1185">Reference proteome</keyword>
<name>A0ABR3FPM7_9AGAR</name>
<evidence type="ECO:0000259" key="3">
    <source>
        <dbReference type="PROSITE" id="PS51229"/>
    </source>
</evidence>
<dbReference type="InterPro" id="IPR014764">
    <property type="entry name" value="DCN-prot"/>
</dbReference>
<dbReference type="EMBL" id="JBAHYK010000161">
    <property type="protein sequence ID" value="KAL0577369.1"/>
    <property type="molecule type" value="Genomic_DNA"/>
</dbReference>
<reference evidence="4 5" key="1">
    <citation type="submission" date="2024-02" db="EMBL/GenBank/DDBJ databases">
        <title>A draft genome for the cacao thread blight pathogen Marasmius crinis-equi.</title>
        <authorList>
            <person name="Cohen S.P."/>
            <person name="Baruah I.K."/>
            <person name="Amoako-Attah I."/>
            <person name="Bukari Y."/>
            <person name="Meinhardt L.W."/>
            <person name="Bailey B.A."/>
        </authorList>
    </citation>
    <scope>NUCLEOTIDE SEQUENCE [LARGE SCALE GENOMIC DNA]</scope>
    <source>
        <strain evidence="4 5">GH-76</strain>
    </source>
</reference>
<sequence>MAPKRKRDDEPVDTSTPTMTRATRRSTRNSAKSTEDSTVEGSSSNAPTAKTKAKKAGAPKKTSPGDEEEEAPAPKKTRTTAKGKSAGKASTGKKSSTTSTSEFAALLLVFFSVVQQADLPLWEVRSVESEDKLPTTSANPNGAKAPAASTAVSKAELYTPDKALTLFNQYADETDPEVIGPEGLERLCNDADISMEGVLPLLLAWQLSAKEMGKFSKDEWVKGTANLKISSPKILRLALSDLEDLLILDKPPLKPSKSEPYSRTSYWEYSRDKKKAFHEFYSFCFTLAKAEQSRNIDMEIVTALWSVLLAPKFPIMTEVISFINERGAYKAANKDLWVMMLAFCESVKPTLENYDESGGAWPTLLDDFVESKKSEVALSS</sequence>
<feature type="domain" description="DCUN1" evidence="3">
    <location>
        <begin position="158"/>
        <end position="373"/>
    </location>
</feature>
<gene>
    <name evidence="4" type="ORF">V5O48_004621</name>
</gene>
<evidence type="ECO:0000313" key="5">
    <source>
        <dbReference type="Proteomes" id="UP001465976"/>
    </source>
</evidence>
<dbReference type="PROSITE" id="PS51229">
    <property type="entry name" value="DCUN1"/>
    <property type="match status" value="1"/>
</dbReference>
<comment type="caution">
    <text evidence="4">The sequence shown here is derived from an EMBL/GenBank/DDBJ whole genome shotgun (WGS) entry which is preliminary data.</text>
</comment>